<feature type="region of interest" description="Disordered" evidence="4">
    <location>
        <begin position="1"/>
        <end position="41"/>
    </location>
</feature>
<dbReference type="InterPro" id="IPR040238">
    <property type="entry name" value="TAL-like"/>
</dbReference>
<dbReference type="PROSITE" id="PS50888">
    <property type="entry name" value="BHLH"/>
    <property type="match status" value="1"/>
</dbReference>
<feature type="compositionally biased region" description="Low complexity" evidence="4">
    <location>
        <begin position="13"/>
        <end position="36"/>
    </location>
</feature>
<dbReference type="Pfam" id="PF00010">
    <property type="entry name" value="HLH"/>
    <property type="match status" value="1"/>
</dbReference>
<dbReference type="GeneID" id="116287465"/>
<feature type="compositionally biased region" description="Basic and acidic residues" evidence="4">
    <location>
        <begin position="125"/>
        <end position="137"/>
    </location>
</feature>
<dbReference type="OrthoDB" id="10069510at2759"/>
<evidence type="ECO:0000259" key="5">
    <source>
        <dbReference type="PROSITE" id="PS50888"/>
    </source>
</evidence>
<reference evidence="7" key="1">
    <citation type="submission" date="2025-08" db="UniProtKB">
        <authorList>
            <consortium name="RefSeq"/>
        </authorList>
    </citation>
    <scope>IDENTIFICATION</scope>
    <source>
        <tissue evidence="7">Tentacle</tissue>
    </source>
</reference>
<keyword evidence="2" id="KW-0238">DNA-binding</keyword>
<evidence type="ECO:0000256" key="2">
    <source>
        <dbReference type="ARBA" id="ARBA00023125"/>
    </source>
</evidence>
<keyword evidence="1" id="KW-0805">Transcription regulation</keyword>
<dbReference type="GO" id="GO:0000978">
    <property type="term" value="F:RNA polymerase II cis-regulatory region sequence-specific DNA binding"/>
    <property type="evidence" value="ECO:0007669"/>
    <property type="project" value="TreeGrafter"/>
</dbReference>
<dbReference type="Gene3D" id="4.10.280.10">
    <property type="entry name" value="Helix-loop-helix DNA-binding domain"/>
    <property type="match status" value="1"/>
</dbReference>
<dbReference type="Proteomes" id="UP000515163">
    <property type="component" value="Unplaced"/>
</dbReference>
<dbReference type="FunFam" id="4.10.280.10:FF:000015">
    <property type="entry name" value="T-cell acute lymphocytic leukemia 1"/>
    <property type="match status" value="1"/>
</dbReference>
<evidence type="ECO:0000256" key="1">
    <source>
        <dbReference type="ARBA" id="ARBA00023015"/>
    </source>
</evidence>
<dbReference type="SUPFAM" id="SSF47459">
    <property type="entry name" value="HLH, helix-loop-helix DNA-binding domain"/>
    <property type="match status" value="1"/>
</dbReference>
<dbReference type="InterPro" id="IPR011598">
    <property type="entry name" value="bHLH_dom"/>
</dbReference>
<feature type="compositionally biased region" description="Polar residues" evidence="4">
    <location>
        <begin position="138"/>
        <end position="161"/>
    </location>
</feature>
<evidence type="ECO:0000313" key="6">
    <source>
        <dbReference type="Proteomes" id="UP000515163"/>
    </source>
</evidence>
<dbReference type="GO" id="GO:0000981">
    <property type="term" value="F:DNA-binding transcription factor activity, RNA polymerase II-specific"/>
    <property type="evidence" value="ECO:0007669"/>
    <property type="project" value="InterPro"/>
</dbReference>
<evidence type="ECO:0000256" key="3">
    <source>
        <dbReference type="ARBA" id="ARBA00023163"/>
    </source>
</evidence>
<feature type="domain" description="BHLH" evidence="5">
    <location>
        <begin position="61"/>
        <end position="113"/>
    </location>
</feature>
<organism evidence="6 7">
    <name type="scientific">Actinia tenebrosa</name>
    <name type="common">Australian red waratah sea anemone</name>
    <dbReference type="NCBI Taxonomy" id="6105"/>
    <lineage>
        <taxon>Eukaryota</taxon>
        <taxon>Metazoa</taxon>
        <taxon>Cnidaria</taxon>
        <taxon>Anthozoa</taxon>
        <taxon>Hexacorallia</taxon>
        <taxon>Actiniaria</taxon>
        <taxon>Actiniidae</taxon>
        <taxon>Actinia</taxon>
    </lineage>
</organism>
<accession>A0A6P8HBY2</accession>
<dbReference type="CDD" id="cd11413">
    <property type="entry name" value="bHLH_TS_TAL_LYL"/>
    <property type="match status" value="1"/>
</dbReference>
<dbReference type="InterPro" id="IPR036638">
    <property type="entry name" value="HLH_DNA-bd_sf"/>
</dbReference>
<keyword evidence="6" id="KW-1185">Reference proteome</keyword>
<dbReference type="PANTHER" id="PTHR13864">
    <property type="entry name" value="T-CELL ACUTE LYMPHOCYTIC LEUKEMIA/STEM CELL LEUKEMIA-RELATED"/>
    <property type="match status" value="1"/>
</dbReference>
<gene>
    <name evidence="7" type="primary">LOC116287465</name>
</gene>
<dbReference type="SMART" id="SM00353">
    <property type="entry name" value="HLH"/>
    <property type="match status" value="1"/>
</dbReference>
<protein>
    <submittedName>
        <fullName evidence="7">T-cell acute lymphocytic leukemia protein 1 homolog</fullName>
    </submittedName>
</protein>
<dbReference type="RefSeq" id="XP_031550005.1">
    <property type="nucleotide sequence ID" value="XM_031694145.1"/>
</dbReference>
<dbReference type="KEGG" id="aten:116287465"/>
<dbReference type="AlphaFoldDB" id="A0A6P8HBY2"/>
<sequence length="184" mass="20907">MRDFEASSCEQRSLLSPLSTGSSSGSETSLSPGSTTRNQSRYYVNRKAVTLPLDDRRHAYMKRLYTNSRERWRQQHVNLAFAELRKLIPTYPPERKLSKNEILRLSMKYIKFLERVLGDMNTTSDDPRDAQNDKNQDSDTQSSARDTSSNQGNACTSNKDSPMTIEDDHSSTQDEISALIFGQS</sequence>
<evidence type="ECO:0000256" key="4">
    <source>
        <dbReference type="SAM" id="MobiDB-lite"/>
    </source>
</evidence>
<name>A0A6P8HBY2_ACTTE</name>
<dbReference type="InParanoid" id="A0A6P8HBY2"/>
<keyword evidence="3" id="KW-0804">Transcription</keyword>
<proteinExistence type="predicted"/>
<dbReference type="PANTHER" id="PTHR13864:SF15">
    <property type="entry name" value="T-CELL ACUTE LYMPHOCYTIC LEUKEMIA PROTEIN 1 HOMOLOG-RELATED"/>
    <property type="match status" value="1"/>
</dbReference>
<feature type="region of interest" description="Disordered" evidence="4">
    <location>
        <begin position="120"/>
        <end position="184"/>
    </location>
</feature>
<dbReference type="GO" id="GO:0046983">
    <property type="term" value="F:protein dimerization activity"/>
    <property type="evidence" value="ECO:0007669"/>
    <property type="project" value="InterPro"/>
</dbReference>
<evidence type="ECO:0000313" key="7">
    <source>
        <dbReference type="RefSeq" id="XP_031550005.1"/>
    </source>
</evidence>